<dbReference type="InterPro" id="IPR007627">
    <property type="entry name" value="RNA_pol_sigma70_r2"/>
</dbReference>
<dbReference type="Pfam" id="PF04542">
    <property type="entry name" value="Sigma70_r2"/>
    <property type="match status" value="1"/>
</dbReference>
<dbReference type="SUPFAM" id="SSF88946">
    <property type="entry name" value="Sigma2 domain of RNA polymerase sigma factors"/>
    <property type="match status" value="1"/>
</dbReference>
<protein>
    <submittedName>
        <fullName evidence="6">RNA polymerase sigma-70 factor, ECF subfamily</fullName>
    </submittedName>
</protein>
<proteinExistence type="inferred from homology"/>
<keyword evidence="2" id="KW-0805">Transcription regulation</keyword>
<dbReference type="GO" id="GO:0006352">
    <property type="term" value="P:DNA-templated transcription initiation"/>
    <property type="evidence" value="ECO:0007669"/>
    <property type="project" value="InterPro"/>
</dbReference>
<evidence type="ECO:0000256" key="1">
    <source>
        <dbReference type="ARBA" id="ARBA00010641"/>
    </source>
</evidence>
<dbReference type="PANTHER" id="PTHR43133">
    <property type="entry name" value="RNA POLYMERASE ECF-TYPE SIGMA FACTO"/>
    <property type="match status" value="1"/>
</dbReference>
<dbReference type="PANTHER" id="PTHR43133:SF63">
    <property type="entry name" value="RNA POLYMERASE SIGMA FACTOR FECI-RELATED"/>
    <property type="match status" value="1"/>
</dbReference>
<dbReference type="InterPro" id="IPR014284">
    <property type="entry name" value="RNA_pol_sigma-70_dom"/>
</dbReference>
<feature type="domain" description="RNA polymerase sigma-70 region 2" evidence="5">
    <location>
        <begin position="43"/>
        <end position="97"/>
    </location>
</feature>
<name>A0A1T5AI89_9SPHN</name>
<dbReference type="NCBIfam" id="TIGR02937">
    <property type="entry name" value="sigma70-ECF"/>
    <property type="match status" value="1"/>
</dbReference>
<evidence type="ECO:0000256" key="3">
    <source>
        <dbReference type="ARBA" id="ARBA00023082"/>
    </source>
</evidence>
<dbReference type="Proteomes" id="UP000190044">
    <property type="component" value="Unassembled WGS sequence"/>
</dbReference>
<keyword evidence="7" id="KW-1185">Reference proteome</keyword>
<dbReference type="InterPro" id="IPR013324">
    <property type="entry name" value="RNA_pol_sigma_r3/r4-like"/>
</dbReference>
<keyword evidence="3" id="KW-0731">Sigma factor</keyword>
<evidence type="ECO:0000313" key="6">
    <source>
        <dbReference type="EMBL" id="SKB34343.1"/>
    </source>
</evidence>
<keyword evidence="4" id="KW-0804">Transcription</keyword>
<dbReference type="InterPro" id="IPR036388">
    <property type="entry name" value="WH-like_DNA-bd_sf"/>
</dbReference>
<comment type="similarity">
    <text evidence="1">Belongs to the sigma-70 factor family. ECF subfamily.</text>
</comment>
<accession>A0A1T5AI89</accession>
<sequence length="190" mass="21008">MGARTGSQRTAFLTKRSMTQARDRTDAAQGIEGVLLANRERILRFLALRGAGDAAEDLFQDLWVRLSARSTGPVADPLAYVMRAANNLMLDRYRSARQSELRDKAWGESAADQKPSAESALISREQLALVEQTIAATGERPARIFRRFRVDGVQQRDIAAEMGVSLSTVEADLRKVYAALAALRRQFDAP</sequence>
<evidence type="ECO:0000313" key="7">
    <source>
        <dbReference type="Proteomes" id="UP000190044"/>
    </source>
</evidence>
<evidence type="ECO:0000259" key="5">
    <source>
        <dbReference type="Pfam" id="PF04542"/>
    </source>
</evidence>
<dbReference type="InterPro" id="IPR039425">
    <property type="entry name" value="RNA_pol_sigma-70-like"/>
</dbReference>
<evidence type="ECO:0000256" key="2">
    <source>
        <dbReference type="ARBA" id="ARBA00023015"/>
    </source>
</evidence>
<dbReference type="EMBL" id="FUYP01000003">
    <property type="protein sequence ID" value="SKB34343.1"/>
    <property type="molecule type" value="Genomic_DNA"/>
</dbReference>
<gene>
    <name evidence="6" type="ORF">SAMN06295937_1003225</name>
</gene>
<dbReference type="Gene3D" id="1.10.10.10">
    <property type="entry name" value="Winged helix-like DNA-binding domain superfamily/Winged helix DNA-binding domain"/>
    <property type="match status" value="1"/>
</dbReference>
<dbReference type="Gene3D" id="1.10.1740.10">
    <property type="match status" value="1"/>
</dbReference>
<evidence type="ECO:0000256" key="4">
    <source>
        <dbReference type="ARBA" id="ARBA00023163"/>
    </source>
</evidence>
<dbReference type="GO" id="GO:0016987">
    <property type="term" value="F:sigma factor activity"/>
    <property type="evidence" value="ECO:0007669"/>
    <property type="project" value="UniProtKB-KW"/>
</dbReference>
<dbReference type="SUPFAM" id="SSF88659">
    <property type="entry name" value="Sigma3 and sigma4 domains of RNA polymerase sigma factors"/>
    <property type="match status" value="1"/>
</dbReference>
<dbReference type="AlphaFoldDB" id="A0A1T5AI89"/>
<reference evidence="7" key="1">
    <citation type="submission" date="2017-02" db="EMBL/GenBank/DDBJ databases">
        <authorList>
            <person name="Varghese N."/>
            <person name="Submissions S."/>
        </authorList>
    </citation>
    <scope>NUCLEOTIDE SEQUENCE [LARGE SCALE GENOMIC DNA]</scope>
    <source>
        <strain evidence="7">R11H</strain>
    </source>
</reference>
<organism evidence="6 7">
    <name type="scientific">Sphingopyxis flava</name>
    <dbReference type="NCBI Taxonomy" id="1507287"/>
    <lineage>
        <taxon>Bacteria</taxon>
        <taxon>Pseudomonadati</taxon>
        <taxon>Pseudomonadota</taxon>
        <taxon>Alphaproteobacteria</taxon>
        <taxon>Sphingomonadales</taxon>
        <taxon>Sphingomonadaceae</taxon>
        <taxon>Sphingopyxis</taxon>
    </lineage>
</organism>
<dbReference type="InterPro" id="IPR013325">
    <property type="entry name" value="RNA_pol_sigma_r2"/>
</dbReference>